<comment type="similarity">
    <text evidence="2 5">Belongs to the glycosyl hydrolase 72 family.</text>
</comment>
<keyword evidence="7" id="KW-0812">Transmembrane</keyword>
<comment type="subcellular location">
    <subcellularLocation>
        <location evidence="1 5">Cell membrane</location>
        <topology evidence="1 5">Lipid-anchor</topology>
        <topology evidence="1 5">GPI-anchor</topology>
    </subcellularLocation>
</comment>
<dbReference type="PANTHER" id="PTHR31468">
    <property type="entry name" value="1,3-BETA-GLUCANOSYLTRANSFERASE GAS1"/>
    <property type="match status" value="1"/>
</dbReference>
<dbReference type="SUPFAM" id="SSF51445">
    <property type="entry name" value="(Trans)glycosidases"/>
    <property type="match status" value="1"/>
</dbReference>
<accession>A0A9N9XY86</accession>
<dbReference type="OrthoDB" id="421038at2759"/>
<dbReference type="Gene3D" id="3.20.20.80">
    <property type="entry name" value="Glycosidases"/>
    <property type="match status" value="1"/>
</dbReference>
<dbReference type="InterPro" id="IPR017853">
    <property type="entry name" value="GH"/>
</dbReference>
<dbReference type="EMBL" id="CABFNO020001343">
    <property type="protein sequence ID" value="CAG9982662.1"/>
    <property type="molecule type" value="Genomic_DNA"/>
</dbReference>
<keyword evidence="4" id="KW-0325">Glycoprotein</keyword>
<evidence type="ECO:0000256" key="3">
    <source>
        <dbReference type="ARBA" id="ARBA00022729"/>
    </source>
</evidence>
<name>A0A9N9XY86_9HYPO</name>
<evidence type="ECO:0000256" key="2">
    <source>
        <dbReference type="ARBA" id="ARBA00007528"/>
    </source>
</evidence>
<keyword evidence="5 7" id="KW-0472">Membrane</keyword>
<dbReference type="Proteomes" id="UP000754883">
    <property type="component" value="Unassembled WGS sequence"/>
</dbReference>
<feature type="region of interest" description="Disordered" evidence="6">
    <location>
        <begin position="392"/>
        <end position="425"/>
    </location>
</feature>
<dbReference type="GO" id="GO:0005886">
    <property type="term" value="C:plasma membrane"/>
    <property type="evidence" value="ECO:0007669"/>
    <property type="project" value="UniProtKB-SubCell"/>
</dbReference>
<comment type="caution">
    <text evidence="8">The sequence shown here is derived from an EMBL/GenBank/DDBJ whole genome shotgun (WGS) entry which is preliminary data.</text>
</comment>
<dbReference type="GO" id="GO:0098552">
    <property type="term" value="C:side of membrane"/>
    <property type="evidence" value="ECO:0007669"/>
    <property type="project" value="UniProtKB-KW"/>
</dbReference>
<evidence type="ECO:0000256" key="5">
    <source>
        <dbReference type="RuleBase" id="RU361209"/>
    </source>
</evidence>
<evidence type="ECO:0000313" key="8">
    <source>
        <dbReference type="EMBL" id="CAG9982662.1"/>
    </source>
</evidence>
<feature type="compositionally biased region" description="Low complexity" evidence="6">
    <location>
        <begin position="392"/>
        <end position="408"/>
    </location>
</feature>
<evidence type="ECO:0000256" key="4">
    <source>
        <dbReference type="ARBA" id="ARBA00023180"/>
    </source>
</evidence>
<comment type="function">
    <text evidence="5">Splits internally a 1,3-beta-glucan molecule and transfers the newly generated reducing end (the donor) to the non-reducing end of another 1,3-beta-glucan molecule (the acceptor) forming a 1,3-beta linkage, resulting in the elongation of 1,3-beta-glucan chains in the cell wall.</text>
</comment>
<dbReference type="InterPro" id="IPR004886">
    <property type="entry name" value="Glucanosyltransferase"/>
</dbReference>
<evidence type="ECO:0000256" key="1">
    <source>
        <dbReference type="ARBA" id="ARBA00004609"/>
    </source>
</evidence>
<keyword evidence="7" id="KW-1133">Transmembrane helix</keyword>
<feature type="region of interest" description="Disordered" evidence="6">
    <location>
        <begin position="566"/>
        <end position="587"/>
    </location>
</feature>
<sequence>MKTYAMRTGLRVSAVCAIFLFTNLAASLSPISVKGAKLFDGDGKQFFVKGVIYTGNGEQDVLLDGKQCQIDAGLMKSLGVNTIRVYGADSTKDHKDCMEAFSSQDIYVWMDLATSSRRIPAAKLGWTADLYNNFTSTVDHFAGYDNILAFTLGAEVLDNTIPTSDILKDKGSLGAIAVKAAARDIRAFRDARGYREIPITYSSASTGPHLSLSGQFLACGDTKNRIEMFGIDSYSLCGDSFSLPTPFDRLYETFEQYNIPIVFTESGCVANGSNKRDFKEIQTMMSPLFQNKFSGAIVYEWAQQSSDFGLVEYSDSAQTGTPSMLDDYSALSTVFLTLNPPATPVLSYTATETAPACPTFNSASSWAIPGDVIPPTSISGIDVGTVTSRTTYIPSSSSKSASQTGTGTRTNVEAGTGTGAVSEGSDQGEQQAALSGGALIGVIVGCVLAALLILAVAIFFFMRRRKSRDIQEITQPRRGSPDASEGLQVDQGDTLYSTTVVSSKGEDFTEKIELPANSIGRRTPLQELDATPQNSNLTNSDAGVHHIPAMDRSIPSAIKGFAPAAKASSIYEMPDTSSSLPGRGQER</sequence>
<organism evidence="8 9">
    <name type="scientific">Clonostachys byssicola</name>
    <dbReference type="NCBI Taxonomy" id="160290"/>
    <lineage>
        <taxon>Eukaryota</taxon>
        <taxon>Fungi</taxon>
        <taxon>Dikarya</taxon>
        <taxon>Ascomycota</taxon>
        <taxon>Pezizomycotina</taxon>
        <taxon>Sordariomycetes</taxon>
        <taxon>Hypocreomycetidae</taxon>
        <taxon>Hypocreales</taxon>
        <taxon>Bionectriaceae</taxon>
        <taxon>Clonostachys</taxon>
    </lineage>
</organism>
<keyword evidence="5" id="KW-0336">GPI-anchor</keyword>
<keyword evidence="9" id="KW-1185">Reference proteome</keyword>
<proteinExistence type="inferred from homology"/>
<dbReference type="Pfam" id="PF03198">
    <property type="entry name" value="Glyco_hydro_72"/>
    <property type="match status" value="1"/>
</dbReference>
<keyword evidence="3" id="KW-0732">Signal</keyword>
<dbReference type="GO" id="GO:0031505">
    <property type="term" value="P:fungal-type cell wall organization"/>
    <property type="evidence" value="ECO:0007669"/>
    <property type="project" value="TreeGrafter"/>
</dbReference>
<keyword evidence="5" id="KW-0808">Transferase</keyword>
<gene>
    <name evidence="8" type="ORF">CBYS24578_00017492</name>
</gene>
<reference evidence="9" key="1">
    <citation type="submission" date="2019-06" db="EMBL/GenBank/DDBJ databases">
        <authorList>
            <person name="Broberg M."/>
        </authorList>
    </citation>
    <scope>NUCLEOTIDE SEQUENCE [LARGE SCALE GENOMIC DNA]</scope>
</reference>
<feature type="transmembrane region" description="Helical" evidence="7">
    <location>
        <begin position="438"/>
        <end position="461"/>
    </location>
</feature>
<evidence type="ECO:0000256" key="7">
    <source>
        <dbReference type="SAM" id="Phobius"/>
    </source>
</evidence>
<feature type="region of interest" description="Disordered" evidence="6">
    <location>
        <begin position="472"/>
        <end position="492"/>
    </location>
</feature>
<protein>
    <recommendedName>
        <fullName evidence="5">1,3-beta-glucanosyltransferase</fullName>
        <ecNumber evidence="5">2.4.1.-</ecNumber>
    </recommendedName>
</protein>
<keyword evidence="5" id="KW-0449">Lipoprotein</keyword>
<evidence type="ECO:0000313" key="9">
    <source>
        <dbReference type="Proteomes" id="UP000754883"/>
    </source>
</evidence>
<dbReference type="EC" id="2.4.1.-" evidence="5"/>
<dbReference type="GO" id="GO:0071970">
    <property type="term" value="P:fungal-type cell wall (1-&gt;3)-beta-D-glucan biosynthetic process"/>
    <property type="evidence" value="ECO:0007669"/>
    <property type="project" value="TreeGrafter"/>
</dbReference>
<dbReference type="PANTHER" id="PTHR31468:SF8">
    <property type="entry name" value="1,3-BETA-GLUCANOSYLTRANSFERASE GAS2"/>
    <property type="match status" value="1"/>
</dbReference>
<evidence type="ECO:0000256" key="6">
    <source>
        <dbReference type="SAM" id="MobiDB-lite"/>
    </source>
</evidence>
<reference evidence="8 9" key="2">
    <citation type="submission" date="2021-10" db="EMBL/GenBank/DDBJ databases">
        <authorList>
            <person name="Piombo E."/>
        </authorList>
    </citation>
    <scope>NUCLEOTIDE SEQUENCE [LARGE SCALE GENOMIC DNA]</scope>
</reference>
<dbReference type="GO" id="GO:0042124">
    <property type="term" value="F:1,3-beta-glucanosyltransferase activity"/>
    <property type="evidence" value="ECO:0007669"/>
    <property type="project" value="TreeGrafter"/>
</dbReference>
<dbReference type="AlphaFoldDB" id="A0A9N9XY86"/>